<feature type="compositionally biased region" description="Polar residues" evidence="1">
    <location>
        <begin position="1"/>
        <end position="25"/>
    </location>
</feature>
<evidence type="ECO:0000313" key="2">
    <source>
        <dbReference type="EMBL" id="WOO76797.1"/>
    </source>
</evidence>
<sequence>MTVDNTVNTLSATPSDSQVADTASTGPDAEGPPPLTFAEWSRLNPNTPITVPAPPDVSVSASTYRNDLYDYHRDVLQHGRDSYGQRFVDTSPESKPTPLPEHREYKVIEGKLTQIRREDSFKIGIEGSGWEEPPYTCLVNTDPAVPPYNRLVNATIDFWHSRAPIFQFGPKVSASAFSTVRGIFDLQRRHSVQHWPGSGPDAEFYEPSTNEKRTSSGADFDAWNANPGKHESCPLLRYTDRSVRGLLAIARREAGAVRRQIFAAFLSSLDHYEVLNEPHLAPKFHRAAKLARSAPQAIKNAFTVEELIEARKGLNYSSWVRYGGSYRNRPLGQPVGPVSSEGGGANTEGDDGGWSVARDKDGAVVFDYADIRPILNVSPADAEKELKNLFKPFYPAKAMLNNYIAFGRRRVVAVFSPEKSSPDRPDFKTTHHRLRTVPAPFTEQEQWRSRRDPTLETDIEKVADFDEPEEEMPLELEQDTVETPEEIDIWVDLSTLNHENYDWIIGMGIRGRWAEIKINDNETFWIAKMKDYVLPNFWQATEAELAEEQSGPPSPYTDEFLGDLCTKFSPPKFTIRNSPKQTPEKTATELADAENAAQAM</sequence>
<dbReference type="GeneID" id="87803673"/>
<accession>A0AAF1BF31</accession>
<feature type="region of interest" description="Disordered" evidence="1">
    <location>
        <begin position="331"/>
        <end position="354"/>
    </location>
</feature>
<dbReference type="EMBL" id="CP086714">
    <property type="protein sequence ID" value="WOO76797.1"/>
    <property type="molecule type" value="Genomic_DNA"/>
</dbReference>
<gene>
    <name evidence="2" type="ORF">LOC62_01G000415</name>
</gene>
<dbReference type="RefSeq" id="XP_062622829.1">
    <property type="nucleotide sequence ID" value="XM_062766845.1"/>
</dbReference>
<keyword evidence="3" id="KW-1185">Reference proteome</keyword>
<protein>
    <submittedName>
        <fullName evidence="2">Uncharacterized protein</fullName>
    </submittedName>
</protein>
<feature type="region of interest" description="Disordered" evidence="1">
    <location>
        <begin position="1"/>
        <end position="36"/>
    </location>
</feature>
<evidence type="ECO:0000313" key="3">
    <source>
        <dbReference type="Proteomes" id="UP000827549"/>
    </source>
</evidence>
<reference evidence="2" key="1">
    <citation type="submission" date="2023-10" db="EMBL/GenBank/DDBJ databases">
        <authorList>
            <person name="Noh H."/>
        </authorList>
    </citation>
    <scope>NUCLEOTIDE SEQUENCE</scope>
    <source>
        <strain evidence="2">DUCC4014</strain>
    </source>
</reference>
<proteinExistence type="predicted"/>
<evidence type="ECO:0000256" key="1">
    <source>
        <dbReference type="SAM" id="MobiDB-lite"/>
    </source>
</evidence>
<organism evidence="2 3">
    <name type="scientific">Vanrija pseudolonga</name>
    <dbReference type="NCBI Taxonomy" id="143232"/>
    <lineage>
        <taxon>Eukaryota</taxon>
        <taxon>Fungi</taxon>
        <taxon>Dikarya</taxon>
        <taxon>Basidiomycota</taxon>
        <taxon>Agaricomycotina</taxon>
        <taxon>Tremellomycetes</taxon>
        <taxon>Trichosporonales</taxon>
        <taxon>Trichosporonaceae</taxon>
        <taxon>Vanrija</taxon>
    </lineage>
</organism>
<dbReference type="Proteomes" id="UP000827549">
    <property type="component" value="Chromosome 1"/>
</dbReference>
<name>A0AAF1BF31_9TREE</name>
<feature type="region of interest" description="Disordered" evidence="1">
    <location>
        <begin position="571"/>
        <end position="600"/>
    </location>
</feature>
<dbReference type="AlphaFoldDB" id="A0AAF1BF31"/>